<dbReference type="SUPFAM" id="SSF48726">
    <property type="entry name" value="Immunoglobulin"/>
    <property type="match status" value="2"/>
</dbReference>
<dbReference type="AlphaFoldDB" id="A0A8T2K5R6"/>
<dbReference type="SUPFAM" id="SSF52200">
    <property type="entry name" value="Toll/Interleukin receptor TIR domain"/>
    <property type="match status" value="1"/>
</dbReference>
<evidence type="ECO:0000256" key="10">
    <source>
        <dbReference type="ARBA" id="ARBA00023170"/>
    </source>
</evidence>
<dbReference type="PRINTS" id="PR01537">
    <property type="entry name" value="INTRLKN1R1F"/>
</dbReference>
<dbReference type="InterPro" id="IPR013783">
    <property type="entry name" value="Ig-like_fold"/>
</dbReference>
<dbReference type="Gene3D" id="2.60.40.10">
    <property type="entry name" value="Immunoglobulins"/>
    <property type="match status" value="2"/>
</dbReference>
<keyword evidence="4" id="KW-0732">Signal</keyword>
<keyword evidence="9" id="KW-1015">Disulfide bond</keyword>
<dbReference type="PROSITE" id="PS50104">
    <property type="entry name" value="TIR"/>
    <property type="match status" value="1"/>
</dbReference>
<comment type="caution">
    <text evidence="15">The sequence shown here is derived from an EMBL/GenBank/DDBJ whole genome shotgun (WGS) entry which is preliminary data.</text>
</comment>
<dbReference type="Proteomes" id="UP000812440">
    <property type="component" value="Chromosome 2"/>
</dbReference>
<evidence type="ECO:0000256" key="12">
    <source>
        <dbReference type="ARBA" id="ARBA00023319"/>
    </source>
</evidence>
<keyword evidence="7 13" id="KW-1133">Transmembrane helix</keyword>
<keyword evidence="16" id="KW-1185">Reference proteome</keyword>
<dbReference type="PANTHER" id="PTHR11890:SF26">
    <property type="entry name" value="INTERLEUKIN-1 RECEPTOR TYPE 1"/>
    <property type="match status" value="1"/>
</dbReference>
<accession>A0A8T2K5R6</accession>
<keyword evidence="8 13" id="KW-0472">Membrane</keyword>
<feature type="domain" description="TIR" evidence="14">
    <location>
        <begin position="223"/>
        <end position="377"/>
    </location>
</feature>
<evidence type="ECO:0000256" key="11">
    <source>
        <dbReference type="ARBA" id="ARBA00023180"/>
    </source>
</evidence>
<keyword evidence="6" id="KW-0378">Hydrolase</keyword>
<dbReference type="GO" id="GO:0016020">
    <property type="term" value="C:membrane"/>
    <property type="evidence" value="ECO:0007669"/>
    <property type="project" value="UniProtKB-SubCell"/>
</dbReference>
<evidence type="ECO:0000256" key="8">
    <source>
        <dbReference type="ARBA" id="ARBA00023136"/>
    </source>
</evidence>
<dbReference type="OrthoDB" id="6132459at2759"/>
<keyword evidence="10" id="KW-0675">Receptor</keyword>
<evidence type="ECO:0000313" key="15">
    <source>
        <dbReference type="EMBL" id="KAG8451848.1"/>
    </source>
</evidence>
<dbReference type="PANTHER" id="PTHR11890">
    <property type="entry name" value="INTERLEUKIN-1 RECEPTOR FAMILY MEMBER"/>
    <property type="match status" value="1"/>
</dbReference>
<evidence type="ECO:0000256" key="3">
    <source>
        <dbReference type="ARBA" id="ARBA00022692"/>
    </source>
</evidence>
<dbReference type="Pfam" id="PF01582">
    <property type="entry name" value="TIR"/>
    <property type="match status" value="1"/>
</dbReference>
<feature type="transmembrane region" description="Helical" evidence="13">
    <location>
        <begin position="181"/>
        <end position="201"/>
    </location>
</feature>
<dbReference type="SMART" id="SM00255">
    <property type="entry name" value="TIR"/>
    <property type="match status" value="1"/>
</dbReference>
<dbReference type="PRINTS" id="PR01536">
    <property type="entry name" value="INTRLKN1R12F"/>
</dbReference>
<dbReference type="Gene3D" id="3.40.50.10140">
    <property type="entry name" value="Toll/interleukin-1 receptor homology (TIR) domain"/>
    <property type="match status" value="1"/>
</dbReference>
<protein>
    <recommendedName>
        <fullName evidence="14">TIR domain-containing protein</fullName>
    </recommendedName>
</protein>
<dbReference type="InterPro" id="IPR036179">
    <property type="entry name" value="Ig-like_dom_sf"/>
</dbReference>
<evidence type="ECO:0000256" key="7">
    <source>
        <dbReference type="ARBA" id="ARBA00022989"/>
    </source>
</evidence>
<evidence type="ECO:0000256" key="2">
    <source>
        <dbReference type="ARBA" id="ARBA00009752"/>
    </source>
</evidence>
<reference evidence="15" key="1">
    <citation type="thesis" date="2020" institute="ProQuest LLC" country="789 East Eisenhower Parkway, Ann Arbor, MI, USA">
        <title>Comparative Genomics and Chromosome Evolution.</title>
        <authorList>
            <person name="Mudd A.B."/>
        </authorList>
    </citation>
    <scope>NUCLEOTIDE SEQUENCE</scope>
    <source>
        <strain evidence="15">Female2</strain>
        <tissue evidence="15">Blood</tissue>
    </source>
</reference>
<evidence type="ECO:0000256" key="4">
    <source>
        <dbReference type="ARBA" id="ARBA00022729"/>
    </source>
</evidence>
<dbReference type="EMBL" id="JAACNH010000002">
    <property type="protein sequence ID" value="KAG8451848.1"/>
    <property type="molecule type" value="Genomic_DNA"/>
</dbReference>
<evidence type="ECO:0000256" key="1">
    <source>
        <dbReference type="ARBA" id="ARBA00004479"/>
    </source>
</evidence>
<comment type="subcellular location">
    <subcellularLocation>
        <location evidence="1">Membrane</location>
        <topology evidence="1">Single-pass type I membrane protein</topology>
    </subcellularLocation>
</comment>
<evidence type="ECO:0000256" key="13">
    <source>
        <dbReference type="SAM" id="Phobius"/>
    </source>
</evidence>
<sequence>MELECQPLEIQNNKYLALENTLTITDPDKEDEGNYTCVVHFNYNDVTFSLTRAVDMTLRVLPELRQPLIRNPKNDIVKVELGSPVTLRCEVLNRVDIGMIWYINDTFVDSYYNFDPRIILEDVNTTVSANGEPMLVSNLHFLEVKEEDYNKKFFCVLFVPANPMAYVILQPPDPNLQPFLIAFFVSLVFLAITIVIAMKIFKVDIVLWYRSSCFASKIVKDGKLYDAYVMYPKNVSGPVSQFIEMFVLMVLPEVLERKCAYRLFIFGRDELPGEGISDVINEAISQSRRLIIILGATLPEYHLKDDFEQQIAMYDALIRNKMKVILVELEKISYYKNMPESIRYIKQKQGAVRWKGEFTDKNLSKKTKFWKHLRYYMPQEQHKDLEDMYSNSDNKC</sequence>
<keyword evidence="5" id="KW-0677">Repeat</keyword>
<evidence type="ECO:0000313" key="16">
    <source>
        <dbReference type="Proteomes" id="UP000812440"/>
    </source>
</evidence>
<keyword evidence="11" id="KW-0325">Glycoprotein</keyword>
<dbReference type="InterPro" id="IPR004074">
    <property type="entry name" value="IL-1_rcpt_I/II-typ"/>
</dbReference>
<dbReference type="InterPro" id="IPR000157">
    <property type="entry name" value="TIR_dom"/>
</dbReference>
<comment type="similarity">
    <text evidence="2">Belongs to the interleukin-1 receptor family.</text>
</comment>
<proteinExistence type="inferred from homology"/>
<organism evidence="15 16">
    <name type="scientific">Hymenochirus boettgeri</name>
    <name type="common">Congo dwarf clawed frog</name>
    <dbReference type="NCBI Taxonomy" id="247094"/>
    <lineage>
        <taxon>Eukaryota</taxon>
        <taxon>Metazoa</taxon>
        <taxon>Chordata</taxon>
        <taxon>Craniata</taxon>
        <taxon>Vertebrata</taxon>
        <taxon>Euteleostomi</taxon>
        <taxon>Amphibia</taxon>
        <taxon>Batrachia</taxon>
        <taxon>Anura</taxon>
        <taxon>Pipoidea</taxon>
        <taxon>Pipidae</taxon>
        <taxon>Pipinae</taxon>
        <taxon>Hymenochirus</taxon>
    </lineage>
</organism>
<name>A0A8T2K5R6_9PIPI</name>
<dbReference type="InterPro" id="IPR015621">
    <property type="entry name" value="IL-1_rcpt_fam"/>
</dbReference>
<gene>
    <name evidence="15" type="ORF">GDO86_003876</name>
</gene>
<keyword evidence="12" id="KW-0393">Immunoglobulin domain</keyword>
<evidence type="ECO:0000256" key="9">
    <source>
        <dbReference type="ARBA" id="ARBA00023157"/>
    </source>
</evidence>
<evidence type="ECO:0000256" key="6">
    <source>
        <dbReference type="ARBA" id="ARBA00022801"/>
    </source>
</evidence>
<dbReference type="GO" id="GO:0016787">
    <property type="term" value="F:hydrolase activity"/>
    <property type="evidence" value="ECO:0007669"/>
    <property type="project" value="UniProtKB-KW"/>
</dbReference>
<evidence type="ECO:0000259" key="14">
    <source>
        <dbReference type="PROSITE" id="PS50104"/>
    </source>
</evidence>
<dbReference type="FunFam" id="3.40.50.10140:FF:000002">
    <property type="entry name" value="Interleukin 1 receptor accessory protein"/>
    <property type="match status" value="1"/>
</dbReference>
<keyword evidence="3 13" id="KW-0812">Transmembrane</keyword>
<evidence type="ECO:0000256" key="5">
    <source>
        <dbReference type="ARBA" id="ARBA00022737"/>
    </source>
</evidence>
<dbReference type="InterPro" id="IPR035897">
    <property type="entry name" value="Toll_tir_struct_dom_sf"/>
</dbReference>
<dbReference type="GO" id="GO:0004908">
    <property type="term" value="F:interleukin-1 receptor activity"/>
    <property type="evidence" value="ECO:0007669"/>
    <property type="project" value="InterPro"/>
</dbReference>